<dbReference type="OrthoDB" id="515401at2759"/>
<dbReference type="Proteomes" id="UP000310158">
    <property type="component" value="Unassembled WGS sequence"/>
</dbReference>
<protein>
    <submittedName>
        <fullName evidence="2">Uncharacterized protein</fullName>
    </submittedName>
</protein>
<dbReference type="EMBL" id="SGPL01000001">
    <property type="protein sequence ID" value="THH21543.1"/>
    <property type="molecule type" value="Genomic_DNA"/>
</dbReference>
<evidence type="ECO:0000313" key="3">
    <source>
        <dbReference type="Proteomes" id="UP000310158"/>
    </source>
</evidence>
<feature type="compositionally biased region" description="Basic residues" evidence="1">
    <location>
        <begin position="370"/>
        <end position="380"/>
    </location>
</feature>
<feature type="region of interest" description="Disordered" evidence="1">
    <location>
        <begin position="355"/>
        <end position="380"/>
    </location>
</feature>
<evidence type="ECO:0000256" key="1">
    <source>
        <dbReference type="SAM" id="MobiDB-lite"/>
    </source>
</evidence>
<proteinExistence type="predicted"/>
<comment type="caution">
    <text evidence="2">The sequence shown here is derived from an EMBL/GenBank/DDBJ whole genome shotgun (WGS) entry which is preliminary data.</text>
</comment>
<sequence length="380" mass="42634">MFSFPNSFAKLCASARRPNFPVTNVDIVTLPRNDAVMPALEAKDGLARKCKCCSNVRVEALAHLGFNNLKKWLPDAKGLQRCEHDDGERARTCKVKRPRVVCQLAFNYDDPPPMHNSDHVEDKTRKTEEELGRDVVSQHWGSALASTTTFQTLDPRSKFPRRRCYLRSIEVEELKAPGFKRNHSTDICQCAAEKEHSREANLSLPQPPPPVKALNFKPLAEILSHEEVNLSSPESTSLRFPSLCSNDFGPTALLYPSPTVTNGVNYGEDIRHNNNHGESFSIRHPTIELMLDDLLIDSTDSPGTWFSGGFSSNNDSRHEFGDLPHHDLDIEMKPSFSSDTYDHVSAYPQAGLVQSQATQQEKTVVPSKLGYRRQHQPGHH</sequence>
<reference evidence="2 3" key="1">
    <citation type="submission" date="2019-02" db="EMBL/GenBank/DDBJ databases">
        <title>Genome sequencing of the rare red list fungi Bondarzewia mesenterica.</title>
        <authorList>
            <person name="Buettner E."/>
            <person name="Kellner H."/>
        </authorList>
    </citation>
    <scope>NUCLEOTIDE SEQUENCE [LARGE SCALE GENOMIC DNA]</scope>
    <source>
        <strain evidence="2 3">DSM 108281</strain>
    </source>
</reference>
<evidence type="ECO:0000313" key="2">
    <source>
        <dbReference type="EMBL" id="THH21543.1"/>
    </source>
</evidence>
<gene>
    <name evidence="2" type="ORF">EW146_g55</name>
</gene>
<organism evidence="2 3">
    <name type="scientific">Bondarzewia mesenterica</name>
    <dbReference type="NCBI Taxonomy" id="1095465"/>
    <lineage>
        <taxon>Eukaryota</taxon>
        <taxon>Fungi</taxon>
        <taxon>Dikarya</taxon>
        <taxon>Basidiomycota</taxon>
        <taxon>Agaricomycotina</taxon>
        <taxon>Agaricomycetes</taxon>
        <taxon>Russulales</taxon>
        <taxon>Bondarzewiaceae</taxon>
        <taxon>Bondarzewia</taxon>
    </lineage>
</organism>
<dbReference type="AlphaFoldDB" id="A0A4V3XGI8"/>
<keyword evidence="3" id="KW-1185">Reference proteome</keyword>
<name>A0A4V3XGI8_9AGAM</name>
<accession>A0A4V3XGI8</accession>